<dbReference type="InterPro" id="IPR036465">
    <property type="entry name" value="vWFA_dom_sf"/>
</dbReference>
<dbReference type="RefSeq" id="WP_058525377.1">
    <property type="nucleotide sequence ID" value="NZ_CAAAHY010000020.1"/>
</dbReference>
<keyword evidence="1" id="KW-0812">Transmembrane</keyword>
<dbReference type="Gene3D" id="3.40.50.410">
    <property type="entry name" value="von Willebrand factor, type A domain"/>
    <property type="match status" value="1"/>
</dbReference>
<dbReference type="EMBL" id="LNYA01000002">
    <property type="protein sequence ID" value="KTC99836.1"/>
    <property type="molecule type" value="Genomic_DNA"/>
</dbReference>
<dbReference type="PROSITE" id="PS50234">
    <property type="entry name" value="VWFA"/>
    <property type="match status" value="1"/>
</dbReference>
<name>A0A0W0TWM9_LEGER</name>
<dbReference type="InterPro" id="IPR050768">
    <property type="entry name" value="UPF0353/GerABKA_families"/>
</dbReference>
<dbReference type="InterPro" id="IPR033881">
    <property type="entry name" value="vWA_BatA_type"/>
</dbReference>
<dbReference type="CDD" id="cd01467">
    <property type="entry name" value="vWA_BatA_type"/>
    <property type="match status" value="1"/>
</dbReference>
<keyword evidence="1" id="KW-1133">Transmembrane helix</keyword>
<keyword evidence="4" id="KW-1185">Reference proteome</keyword>
<protein>
    <recommendedName>
        <fullName evidence="2">VWFA domain-containing protein</fullName>
    </recommendedName>
</protein>
<feature type="transmembrane region" description="Helical" evidence="1">
    <location>
        <begin position="17"/>
        <end position="39"/>
    </location>
</feature>
<dbReference type="PANTHER" id="PTHR22550">
    <property type="entry name" value="SPORE GERMINATION PROTEIN"/>
    <property type="match status" value="1"/>
</dbReference>
<dbReference type="SUPFAM" id="SSF53300">
    <property type="entry name" value="vWA-like"/>
    <property type="match status" value="1"/>
</dbReference>
<dbReference type="STRING" id="448.Lery_0190"/>
<dbReference type="SMART" id="SM00327">
    <property type="entry name" value="VWA"/>
    <property type="match status" value="1"/>
</dbReference>
<evidence type="ECO:0000313" key="3">
    <source>
        <dbReference type="EMBL" id="KTC99836.1"/>
    </source>
</evidence>
<comment type="caution">
    <text evidence="3">The sequence shown here is derived from an EMBL/GenBank/DDBJ whole genome shotgun (WGS) entry which is preliminary data.</text>
</comment>
<accession>A0A0W0TWM9</accession>
<evidence type="ECO:0000259" key="2">
    <source>
        <dbReference type="PROSITE" id="PS50234"/>
    </source>
</evidence>
<feature type="transmembrane region" description="Helical" evidence="1">
    <location>
        <begin position="60"/>
        <end position="79"/>
    </location>
</feature>
<dbReference type="OrthoDB" id="6206554at2"/>
<keyword evidence="1" id="KW-0472">Membrane</keyword>
<proteinExistence type="predicted"/>
<sequence>MFQLAQPWILLFLPVPVLIWFLVPRAVLALPAALCVPFYDAMYAIMQQEKRMLASQVRSGLFLAIWILLVVAAAGPRWVGNPLPLEREGRDIMLVLDISGSMELMDMMLDGRPVNRLTVVKRSAEQFISERAGDKIGLILFGTRAYLQTPLTYDRHSVLMRIEDATIGLAGKTTSIGDALGLAVKRLQNVPPEGRVIILLTDGANTSGMLQPLKAAELAATDHIKVYTIGLGSESNVQSLNDVFLGMGTGSDLDEETLKKIAEVTGGHYFRATDPQSLAAIYEKINQLETVSRDEVSITPEQDYYPWLLAIALALFLYWFAERAGWLRTFSNLRFKETRHAG</sequence>
<dbReference type="InterPro" id="IPR002035">
    <property type="entry name" value="VWF_A"/>
</dbReference>
<feature type="domain" description="VWFA" evidence="2">
    <location>
        <begin position="91"/>
        <end position="285"/>
    </location>
</feature>
<dbReference type="Pfam" id="PF00092">
    <property type="entry name" value="VWA"/>
    <property type="match status" value="1"/>
</dbReference>
<feature type="transmembrane region" description="Helical" evidence="1">
    <location>
        <begin position="304"/>
        <end position="321"/>
    </location>
</feature>
<dbReference type="Proteomes" id="UP000054773">
    <property type="component" value="Unassembled WGS sequence"/>
</dbReference>
<evidence type="ECO:0000313" key="4">
    <source>
        <dbReference type="Proteomes" id="UP000054773"/>
    </source>
</evidence>
<dbReference type="AlphaFoldDB" id="A0A0W0TWM9"/>
<gene>
    <name evidence="3" type="ORF">Lery_0190</name>
</gene>
<evidence type="ECO:0000256" key="1">
    <source>
        <dbReference type="SAM" id="Phobius"/>
    </source>
</evidence>
<reference evidence="3 4" key="1">
    <citation type="submission" date="2015-11" db="EMBL/GenBank/DDBJ databases">
        <title>Genomic analysis of 38 Legionella species identifies large and diverse effector repertoires.</title>
        <authorList>
            <person name="Burstein D."/>
            <person name="Amaro F."/>
            <person name="Zusman T."/>
            <person name="Lifshitz Z."/>
            <person name="Cohen O."/>
            <person name="Gilbert J.A."/>
            <person name="Pupko T."/>
            <person name="Shuman H.A."/>
            <person name="Segal G."/>
        </authorList>
    </citation>
    <scope>NUCLEOTIDE SEQUENCE [LARGE SCALE GENOMIC DNA]</scope>
    <source>
        <strain evidence="3 4">SE-32A-C8</strain>
    </source>
</reference>
<organism evidence="3 4">
    <name type="scientific">Legionella erythra</name>
    <dbReference type="NCBI Taxonomy" id="448"/>
    <lineage>
        <taxon>Bacteria</taxon>
        <taxon>Pseudomonadati</taxon>
        <taxon>Pseudomonadota</taxon>
        <taxon>Gammaproteobacteria</taxon>
        <taxon>Legionellales</taxon>
        <taxon>Legionellaceae</taxon>
        <taxon>Legionella</taxon>
    </lineage>
</organism>
<dbReference type="PATRIC" id="fig|448.7.peg.196"/>
<dbReference type="PANTHER" id="PTHR22550:SF18">
    <property type="entry name" value="VWFA DOMAIN-CONTAINING PROTEIN"/>
    <property type="match status" value="1"/>
</dbReference>